<feature type="transmembrane region" description="Helical" evidence="1">
    <location>
        <begin position="12"/>
        <end position="32"/>
    </location>
</feature>
<dbReference type="AlphaFoldDB" id="A0A1F5H2T4"/>
<dbReference type="EMBL" id="MFBT01000036">
    <property type="protein sequence ID" value="OGD98470.1"/>
    <property type="molecule type" value="Genomic_DNA"/>
</dbReference>
<dbReference type="InterPro" id="IPR048846">
    <property type="entry name" value="PaaX-like_central"/>
</dbReference>
<evidence type="ECO:0000256" key="1">
    <source>
        <dbReference type="SAM" id="Phobius"/>
    </source>
</evidence>
<evidence type="ECO:0000259" key="2">
    <source>
        <dbReference type="Pfam" id="PF20803"/>
    </source>
</evidence>
<evidence type="ECO:0000313" key="4">
    <source>
        <dbReference type="Proteomes" id="UP000177039"/>
    </source>
</evidence>
<protein>
    <recommendedName>
        <fullName evidence="2">Transcriptional repressor PaaX-like central Cas2-like domain-containing protein</fullName>
    </recommendedName>
</protein>
<organism evidence="3 4">
    <name type="scientific">Candidatus Curtissbacteria bacterium RIFCSPLOWO2_01_FULL_42_50</name>
    <dbReference type="NCBI Taxonomy" id="1797730"/>
    <lineage>
        <taxon>Bacteria</taxon>
        <taxon>Candidatus Curtissiibacteriota</taxon>
    </lineage>
</organism>
<dbReference type="Proteomes" id="UP000177039">
    <property type="component" value="Unassembled WGS sequence"/>
</dbReference>
<feature type="domain" description="Transcriptional repressor PaaX-like central Cas2-like" evidence="2">
    <location>
        <begin position="108"/>
        <end position="182"/>
    </location>
</feature>
<name>A0A1F5H2T4_9BACT</name>
<proteinExistence type="predicted"/>
<sequence>MKTKYPTTKEIIYLLGMGFLLTAGIVIPRALFVAKEIIKAKDESDRRRAEKEWRKFNLPHLRRNLKRLRDQKVVEFIKKNGEEIIKLTTKGQTKFLKFQLKELSLRTPKWDGKWRIVLYDISKFRKNQQEQFRRLIREMNFFPLQKSVYLTPYPCSEQIAYLREYFGISDEVMIIRADNLENEQIYKEYFGL</sequence>
<comment type="caution">
    <text evidence="3">The sequence shown here is derived from an EMBL/GenBank/DDBJ whole genome shotgun (WGS) entry which is preliminary data.</text>
</comment>
<keyword evidence="1" id="KW-1133">Transmembrane helix</keyword>
<dbReference type="Gene3D" id="3.30.70.2650">
    <property type="match status" value="1"/>
</dbReference>
<gene>
    <name evidence="3" type="ORF">A3B54_04365</name>
</gene>
<evidence type="ECO:0000313" key="3">
    <source>
        <dbReference type="EMBL" id="OGD98470.1"/>
    </source>
</evidence>
<accession>A0A1F5H2T4</accession>
<keyword evidence="1" id="KW-0812">Transmembrane</keyword>
<dbReference type="SUPFAM" id="SSF143430">
    <property type="entry name" value="TTP0101/SSO1404-like"/>
    <property type="match status" value="1"/>
</dbReference>
<reference evidence="3 4" key="1">
    <citation type="journal article" date="2016" name="Nat. Commun.">
        <title>Thousands of microbial genomes shed light on interconnected biogeochemical processes in an aquifer system.</title>
        <authorList>
            <person name="Anantharaman K."/>
            <person name="Brown C.T."/>
            <person name="Hug L.A."/>
            <person name="Sharon I."/>
            <person name="Castelle C.J."/>
            <person name="Probst A.J."/>
            <person name="Thomas B.C."/>
            <person name="Singh A."/>
            <person name="Wilkins M.J."/>
            <person name="Karaoz U."/>
            <person name="Brodie E.L."/>
            <person name="Williams K.H."/>
            <person name="Hubbard S.S."/>
            <person name="Banfield J.F."/>
        </authorList>
    </citation>
    <scope>NUCLEOTIDE SEQUENCE [LARGE SCALE GENOMIC DNA]</scope>
</reference>
<dbReference type="Pfam" id="PF20803">
    <property type="entry name" value="PaaX_M"/>
    <property type="match status" value="1"/>
</dbReference>
<keyword evidence="1" id="KW-0472">Membrane</keyword>